<evidence type="ECO:0000313" key="10">
    <source>
        <dbReference type="EMBL" id="CDP38130.1"/>
    </source>
</evidence>
<comment type="function">
    <text evidence="7">Catalyzes the ATP-dependent translocation of sphingoid long-chain bases (LCBs) from the cytoplasmic site toward the extracytoplasmic side of the membrane (flip-flop). Involved in the establishment of the functional lipid asymmetry of the plasma membrane. Regulates intracellular levels of LCBs, sphingolipid precursors that are growth inhibitory at increased levels.</text>
</comment>
<organism evidence="10">
    <name type="scientific">Blastobotrys adeninivorans</name>
    <name type="common">Yeast</name>
    <name type="synonym">Arxula adeninivorans</name>
    <dbReference type="NCBI Taxonomy" id="409370"/>
    <lineage>
        <taxon>Eukaryota</taxon>
        <taxon>Fungi</taxon>
        <taxon>Dikarya</taxon>
        <taxon>Ascomycota</taxon>
        <taxon>Saccharomycotina</taxon>
        <taxon>Dipodascomycetes</taxon>
        <taxon>Dipodascales</taxon>
        <taxon>Trichomonascaceae</taxon>
        <taxon>Blastobotrys</taxon>
    </lineage>
</organism>
<evidence type="ECO:0000256" key="3">
    <source>
        <dbReference type="ARBA" id="ARBA00022692"/>
    </source>
</evidence>
<dbReference type="GO" id="GO:0006869">
    <property type="term" value="P:lipid transport"/>
    <property type="evidence" value="ECO:0007669"/>
    <property type="project" value="UniProtKB-KW"/>
</dbReference>
<comment type="similarity">
    <text evidence="2">Belongs to the lipid-translocating exporter (LTE) (TC 9.A.26.1) family.</text>
</comment>
<dbReference type="AlphaFoldDB" id="A0A060TAK6"/>
<gene>
    <name evidence="10" type="ORF">GNLVRS02_ARAD1D27698g</name>
</gene>
<feature type="transmembrane region" description="Helical" evidence="9">
    <location>
        <begin position="194"/>
        <end position="221"/>
    </location>
</feature>
<proteinExistence type="inferred from homology"/>
<evidence type="ECO:0000256" key="2">
    <source>
        <dbReference type="ARBA" id="ARBA00009969"/>
    </source>
</evidence>
<dbReference type="InterPro" id="IPR007568">
    <property type="entry name" value="RTA1"/>
</dbReference>
<keyword evidence="5" id="KW-0813">Transport</keyword>
<keyword evidence="5" id="KW-0445">Lipid transport</keyword>
<feature type="transmembrane region" description="Helical" evidence="9">
    <location>
        <begin position="283"/>
        <end position="302"/>
    </location>
</feature>
<keyword evidence="6 9" id="KW-0472">Membrane</keyword>
<reference evidence="10" key="1">
    <citation type="submission" date="2014-02" db="EMBL/GenBank/DDBJ databases">
        <authorList>
            <person name="Genoscope - CEA"/>
        </authorList>
    </citation>
    <scope>NUCLEOTIDE SEQUENCE</scope>
    <source>
        <strain evidence="10">LS3</strain>
    </source>
</reference>
<feature type="transmembrane region" description="Helical" evidence="9">
    <location>
        <begin position="56"/>
        <end position="79"/>
    </location>
</feature>
<reference evidence="10" key="2">
    <citation type="submission" date="2014-06" db="EMBL/GenBank/DDBJ databases">
        <title>The complete genome of Blastobotrys (Arxula) adeninivorans LS3 - a yeast of biotechnological interest.</title>
        <authorList>
            <person name="Kunze G."/>
            <person name="Gaillardin C."/>
            <person name="Czernicka M."/>
            <person name="Durrens P."/>
            <person name="Martin T."/>
            <person name="Boer E."/>
            <person name="Gabaldon T."/>
            <person name="Cruz J."/>
            <person name="Talla E."/>
            <person name="Marck C."/>
            <person name="Goffeau A."/>
            <person name="Barbe V."/>
            <person name="Baret P."/>
            <person name="Baronian K."/>
            <person name="Beier S."/>
            <person name="Bleykasten C."/>
            <person name="Bode R."/>
            <person name="Casaregola S."/>
            <person name="Despons L."/>
            <person name="Fairhead C."/>
            <person name="Giersberg M."/>
            <person name="Gierski P."/>
            <person name="Hahnel U."/>
            <person name="Hartmann A."/>
            <person name="Jankowska D."/>
            <person name="Jubin C."/>
            <person name="Jung P."/>
            <person name="Lafontaine I."/>
            <person name="Leh-Louis V."/>
            <person name="Lemaire M."/>
            <person name="Marcet-Houben M."/>
            <person name="Mascher M."/>
            <person name="Morel G."/>
            <person name="Richard G.-F."/>
            <person name="Riechen J."/>
            <person name="Sacerdot C."/>
            <person name="Sarkar A."/>
            <person name="Savel G."/>
            <person name="Schacherer J."/>
            <person name="Sherman D."/>
            <person name="Straub M.-L."/>
            <person name="Stein N."/>
            <person name="Thierry A."/>
            <person name="Trautwein-Schult A."/>
            <person name="Westhof E."/>
            <person name="Worch S."/>
            <person name="Dujon B."/>
            <person name="Souciet J.-L."/>
            <person name="Wincker P."/>
            <person name="Scholz U."/>
            <person name="Neuveglise N."/>
        </authorList>
    </citation>
    <scope>NUCLEOTIDE SEQUENCE</scope>
    <source>
        <strain evidence="10">LS3</strain>
    </source>
</reference>
<dbReference type="PANTHER" id="PTHR31465:SF9">
    <property type="entry name" value="SPHINGOID LONG-CHAIN BASE TRANSPORTER RSB1"/>
    <property type="match status" value="1"/>
</dbReference>
<feature type="transmembrane region" description="Helical" evidence="9">
    <location>
        <begin position="242"/>
        <end position="263"/>
    </location>
</feature>
<sequence>MSTLATPTFNVATASIASAIPSSILATMTAIPTAVPSGESYANSYSLFGMVPNRDANLAGVILFAIVWGFQTILSAWYFQWWWLVTSFIACGLETGGYVGRYLASFTDHDSMNDFLVQIICLTLGPAFLTGGLYYQLAKVVTIYGEQFSVLKPMHYSALFITCDLISIVLQAIGGGMAAVAAQNGTDASSGTHIMLAGIVFQVASMLTFMILFALFLFRVWNGHRQGKSEFKAQFAHLQQRPVFKLFVICLWWCTICVFIRCVYRVAELSEGWNGYLIVTERYFLVLDGLFVFLGTLSLTIIHPGFALGRGVIPVDGLHTKKYVAQNSQRLEGNPDF</sequence>
<dbReference type="GO" id="GO:0005886">
    <property type="term" value="C:plasma membrane"/>
    <property type="evidence" value="ECO:0007669"/>
    <property type="project" value="UniProtKB-SubCell"/>
</dbReference>
<protein>
    <recommendedName>
        <fullName evidence="8">Sphingoid long-chain base transporter RSB1</fullName>
    </recommendedName>
</protein>
<keyword evidence="3 9" id="KW-0812">Transmembrane</keyword>
<evidence type="ECO:0000256" key="9">
    <source>
        <dbReference type="SAM" id="Phobius"/>
    </source>
</evidence>
<evidence type="ECO:0000256" key="7">
    <source>
        <dbReference type="ARBA" id="ARBA00037472"/>
    </source>
</evidence>
<dbReference type="GO" id="GO:0016787">
    <property type="term" value="F:hydrolase activity"/>
    <property type="evidence" value="ECO:0007669"/>
    <property type="project" value="UniProtKB-KW"/>
</dbReference>
<dbReference type="Pfam" id="PF04479">
    <property type="entry name" value="RTA1"/>
    <property type="match status" value="1"/>
</dbReference>
<evidence type="ECO:0000256" key="4">
    <source>
        <dbReference type="ARBA" id="ARBA00022989"/>
    </source>
</evidence>
<comment type="subcellular location">
    <subcellularLocation>
        <location evidence="1">Cell membrane</location>
        <topology evidence="1">Multi-pass membrane protein</topology>
    </subcellularLocation>
</comment>
<evidence type="ECO:0000256" key="8">
    <source>
        <dbReference type="ARBA" id="ARBA00041117"/>
    </source>
</evidence>
<feature type="transmembrane region" description="Helical" evidence="9">
    <location>
        <begin position="156"/>
        <end position="182"/>
    </location>
</feature>
<keyword evidence="4 9" id="KW-1133">Transmembrane helix</keyword>
<accession>A0A060TAK6</accession>
<evidence type="ECO:0000256" key="6">
    <source>
        <dbReference type="ARBA" id="ARBA00023136"/>
    </source>
</evidence>
<feature type="transmembrane region" description="Helical" evidence="9">
    <location>
        <begin position="115"/>
        <end position="135"/>
    </location>
</feature>
<name>A0A060TAK6_BLAAD</name>
<feature type="transmembrane region" description="Helical" evidence="9">
    <location>
        <begin position="12"/>
        <end position="35"/>
    </location>
</feature>
<evidence type="ECO:0000256" key="1">
    <source>
        <dbReference type="ARBA" id="ARBA00004651"/>
    </source>
</evidence>
<keyword evidence="10" id="KW-0378">Hydrolase</keyword>
<dbReference type="PANTHER" id="PTHR31465">
    <property type="entry name" value="PROTEIN RTA1-RELATED"/>
    <property type="match status" value="1"/>
</dbReference>
<evidence type="ECO:0000256" key="5">
    <source>
        <dbReference type="ARBA" id="ARBA00023055"/>
    </source>
</evidence>
<dbReference type="EMBL" id="HG937694">
    <property type="protein sequence ID" value="CDP38130.1"/>
    <property type="molecule type" value="Genomic_DNA"/>
</dbReference>
<dbReference type="GO" id="GO:0000324">
    <property type="term" value="C:fungal-type vacuole"/>
    <property type="evidence" value="ECO:0007669"/>
    <property type="project" value="TreeGrafter"/>
</dbReference>
<dbReference type="PhylomeDB" id="A0A060TAK6"/>